<feature type="region of interest" description="Disordered" evidence="1">
    <location>
        <begin position="38"/>
        <end position="83"/>
    </location>
</feature>
<dbReference type="Proteomes" id="UP000053958">
    <property type="component" value="Unassembled WGS sequence"/>
</dbReference>
<dbReference type="GeneID" id="25318091"/>
<proteinExistence type="predicted"/>
<dbReference type="AlphaFoldDB" id="A0A0F4YQV9"/>
<keyword evidence="4" id="KW-1185">Reference proteome</keyword>
<dbReference type="Pfam" id="PF10338">
    <property type="entry name" value="YBL028C_N"/>
    <property type="match status" value="1"/>
</dbReference>
<protein>
    <recommendedName>
        <fullName evidence="2">DUF2423 domain-containing protein</fullName>
    </recommendedName>
</protein>
<dbReference type="PANTHER" id="PTHR28219">
    <property type="entry name" value="UPF0642 PROTEIN YBL028C"/>
    <property type="match status" value="1"/>
</dbReference>
<feature type="domain" description="DUF2423" evidence="2">
    <location>
        <begin position="1"/>
        <end position="44"/>
    </location>
</feature>
<organism evidence="3 4">
    <name type="scientific">Rasamsonia emersonii (strain ATCC 16479 / CBS 393.64 / IMI 116815)</name>
    <dbReference type="NCBI Taxonomy" id="1408163"/>
    <lineage>
        <taxon>Eukaryota</taxon>
        <taxon>Fungi</taxon>
        <taxon>Dikarya</taxon>
        <taxon>Ascomycota</taxon>
        <taxon>Pezizomycotina</taxon>
        <taxon>Eurotiomycetes</taxon>
        <taxon>Eurotiomycetidae</taxon>
        <taxon>Eurotiales</taxon>
        <taxon>Trichocomaceae</taxon>
        <taxon>Rasamsonia</taxon>
    </lineage>
</organism>
<dbReference type="PANTHER" id="PTHR28219:SF1">
    <property type="entry name" value="UPF0642 PROTEIN YBL028C"/>
    <property type="match status" value="1"/>
</dbReference>
<dbReference type="OrthoDB" id="4087970at2759"/>
<feature type="compositionally biased region" description="Polar residues" evidence="1">
    <location>
        <begin position="51"/>
        <end position="71"/>
    </location>
</feature>
<evidence type="ECO:0000313" key="4">
    <source>
        <dbReference type="Proteomes" id="UP000053958"/>
    </source>
</evidence>
<accession>A0A0F4YQV9</accession>
<feature type="compositionally biased region" description="Basic and acidic residues" evidence="1">
    <location>
        <begin position="72"/>
        <end position="83"/>
    </location>
</feature>
<sequence length="149" mass="16132">MAKSVRSSVRKRNSTKLRSTVFGPAADARTARLSAKLQELASQPRPENKNTKNANVEMDTSGTECDTAVNTKDSHTDGSMDIDKDAASTVTSVAKSGRSNRIKKRCSRFLNRDDTSMPDDTVGTWWLSDAGFDAPSSSLKSVQAKSTTK</sequence>
<evidence type="ECO:0000256" key="1">
    <source>
        <dbReference type="SAM" id="MobiDB-lite"/>
    </source>
</evidence>
<feature type="region of interest" description="Disordered" evidence="1">
    <location>
        <begin position="1"/>
        <end position="26"/>
    </location>
</feature>
<dbReference type="RefSeq" id="XP_013326833.1">
    <property type="nucleotide sequence ID" value="XM_013471379.1"/>
</dbReference>
<name>A0A0F4YQV9_RASE3</name>
<dbReference type="InterPro" id="IPR019434">
    <property type="entry name" value="DUF2423"/>
</dbReference>
<gene>
    <name evidence="3" type="ORF">T310_5751</name>
</gene>
<dbReference type="GO" id="GO:0030687">
    <property type="term" value="C:preribosome, large subunit precursor"/>
    <property type="evidence" value="ECO:0007669"/>
    <property type="project" value="TreeGrafter"/>
</dbReference>
<reference evidence="3 4" key="1">
    <citation type="submission" date="2015-04" db="EMBL/GenBank/DDBJ databases">
        <authorList>
            <person name="Heijne W.H."/>
            <person name="Fedorova N.D."/>
            <person name="Nierman W.C."/>
            <person name="Vollebregt A.W."/>
            <person name="Zhao Z."/>
            <person name="Wu L."/>
            <person name="Kumar M."/>
            <person name="Stam H."/>
            <person name="van den Berg M.A."/>
            <person name="Pel H.J."/>
        </authorList>
    </citation>
    <scope>NUCLEOTIDE SEQUENCE [LARGE SCALE GENOMIC DNA]</scope>
    <source>
        <strain evidence="3 4">CBS 393.64</strain>
    </source>
</reference>
<evidence type="ECO:0000259" key="2">
    <source>
        <dbReference type="Pfam" id="PF10338"/>
    </source>
</evidence>
<comment type="caution">
    <text evidence="3">The sequence shown here is derived from an EMBL/GenBank/DDBJ whole genome shotgun (WGS) entry which is preliminary data.</text>
</comment>
<evidence type="ECO:0000313" key="3">
    <source>
        <dbReference type="EMBL" id="KKA20221.1"/>
    </source>
</evidence>
<dbReference type="EMBL" id="LASV01000279">
    <property type="protein sequence ID" value="KKA20221.1"/>
    <property type="molecule type" value="Genomic_DNA"/>
</dbReference>